<gene>
    <name evidence="2" type="ORF">XELAEV_18006523mg</name>
</gene>
<sequence length="95" mass="10746">MIPTKKKNIKQMGKNLNYTEKTTAEEEERNKIKRGDGIKQKTKLVYSDAGAEGCGSLFSPLRVELPRPTWPHTWAYGALSFLTYLQLAQNAPNSF</sequence>
<feature type="region of interest" description="Disordered" evidence="1">
    <location>
        <begin position="1"/>
        <end position="34"/>
    </location>
</feature>
<evidence type="ECO:0000313" key="2">
    <source>
        <dbReference type="EMBL" id="OCU00743.1"/>
    </source>
</evidence>
<name>A0A974I3L2_XENLA</name>
<reference evidence="3" key="1">
    <citation type="journal article" date="2016" name="Nature">
        <title>Genome evolution in the allotetraploid frog Xenopus laevis.</title>
        <authorList>
            <person name="Session A.M."/>
            <person name="Uno Y."/>
            <person name="Kwon T."/>
            <person name="Chapman J.A."/>
            <person name="Toyoda A."/>
            <person name="Takahashi S."/>
            <person name="Fukui A."/>
            <person name="Hikosaka A."/>
            <person name="Suzuki A."/>
            <person name="Kondo M."/>
            <person name="van Heeringen S.J."/>
            <person name="Quigley I."/>
            <person name="Heinz S."/>
            <person name="Ogino H."/>
            <person name="Ochi H."/>
            <person name="Hellsten U."/>
            <person name="Lyons J.B."/>
            <person name="Simakov O."/>
            <person name="Putnam N."/>
            <person name="Stites J."/>
            <person name="Kuroki Y."/>
            <person name="Tanaka T."/>
            <person name="Michiue T."/>
            <person name="Watanabe M."/>
            <person name="Bogdanovic O."/>
            <person name="Lister R."/>
            <person name="Georgiou G."/>
            <person name="Paranjpe S.S."/>
            <person name="van Kruijsbergen I."/>
            <person name="Shu S."/>
            <person name="Carlson J."/>
            <person name="Kinoshita T."/>
            <person name="Ohta Y."/>
            <person name="Mawaribuchi S."/>
            <person name="Jenkins J."/>
            <person name="Grimwood J."/>
            <person name="Schmutz J."/>
            <person name="Mitros T."/>
            <person name="Mozaffari S.V."/>
            <person name="Suzuki Y."/>
            <person name="Haramoto Y."/>
            <person name="Yamamoto T.S."/>
            <person name="Takagi C."/>
            <person name="Heald R."/>
            <person name="Miller K."/>
            <person name="Haudenschild C."/>
            <person name="Kitzman J."/>
            <person name="Nakayama T."/>
            <person name="Izutsu Y."/>
            <person name="Robert J."/>
            <person name="Fortriede J."/>
            <person name="Burns K."/>
            <person name="Lotay V."/>
            <person name="Karimi K."/>
            <person name="Yasuoka Y."/>
            <person name="Dichmann D.S."/>
            <person name="Flajnik M.F."/>
            <person name="Houston D.W."/>
            <person name="Shendure J."/>
            <person name="DuPasquier L."/>
            <person name="Vize P.D."/>
            <person name="Zorn A.M."/>
            <person name="Ito M."/>
            <person name="Marcotte E.M."/>
            <person name="Wallingford J.B."/>
            <person name="Ito Y."/>
            <person name="Asashima M."/>
            <person name="Ueno N."/>
            <person name="Matsuda Y."/>
            <person name="Veenstra G.J."/>
            <person name="Fujiyama A."/>
            <person name="Harland R.M."/>
            <person name="Taira M."/>
            <person name="Rokhsar D.S."/>
        </authorList>
    </citation>
    <scope>NUCLEOTIDE SEQUENCE [LARGE SCALE GENOMIC DNA]</scope>
    <source>
        <strain evidence="3">J</strain>
    </source>
</reference>
<dbReference type="EMBL" id="CM004466">
    <property type="protein sequence ID" value="OCU00743.1"/>
    <property type="molecule type" value="Genomic_DNA"/>
</dbReference>
<protein>
    <submittedName>
        <fullName evidence="2">Uncharacterized protein</fullName>
    </submittedName>
</protein>
<feature type="compositionally biased region" description="Basic and acidic residues" evidence="1">
    <location>
        <begin position="22"/>
        <end position="34"/>
    </location>
</feature>
<accession>A0A974I3L2</accession>
<evidence type="ECO:0000313" key="3">
    <source>
        <dbReference type="Proteomes" id="UP000694892"/>
    </source>
</evidence>
<organism evidence="2 3">
    <name type="scientific">Xenopus laevis</name>
    <name type="common">African clawed frog</name>
    <dbReference type="NCBI Taxonomy" id="8355"/>
    <lineage>
        <taxon>Eukaryota</taxon>
        <taxon>Metazoa</taxon>
        <taxon>Chordata</taxon>
        <taxon>Craniata</taxon>
        <taxon>Vertebrata</taxon>
        <taxon>Euteleostomi</taxon>
        <taxon>Amphibia</taxon>
        <taxon>Batrachia</taxon>
        <taxon>Anura</taxon>
        <taxon>Pipoidea</taxon>
        <taxon>Pipidae</taxon>
        <taxon>Xenopodinae</taxon>
        <taxon>Xenopus</taxon>
        <taxon>Xenopus</taxon>
    </lineage>
</organism>
<dbReference type="AlphaFoldDB" id="A0A974I3L2"/>
<evidence type="ECO:0000256" key="1">
    <source>
        <dbReference type="SAM" id="MobiDB-lite"/>
    </source>
</evidence>
<proteinExistence type="predicted"/>
<dbReference type="Proteomes" id="UP000694892">
    <property type="component" value="Chromosome 1L"/>
</dbReference>